<proteinExistence type="predicted"/>
<dbReference type="EMBL" id="LCKS01000004">
    <property type="protein sequence ID" value="KKU03009.1"/>
    <property type="molecule type" value="Genomic_DNA"/>
</dbReference>
<evidence type="ECO:0000313" key="1">
    <source>
        <dbReference type="EMBL" id="KKU03009.1"/>
    </source>
</evidence>
<dbReference type="Gene3D" id="1.25.40.10">
    <property type="entry name" value="Tetratricopeptide repeat domain"/>
    <property type="match status" value="1"/>
</dbReference>
<dbReference type="Proteomes" id="UP000034264">
    <property type="component" value="Unassembled WGS sequence"/>
</dbReference>
<sequence>MSKNAQEGNRLLSLGERVRENPHTILLSIPILGFAIIWLKLVRDREGQAAGYGHLGLTFKLLYKHHWKNKLLQTIAYDLFSKAVDLATGDGRPTIILKMAQISGEQGNWKKAKDEVARALLLAKQIGDDSQYAYLLAHLGRIKIMLDDMPGAKSDLENSLKNLTAITQKESTMRLQVWMSTPEMILSEWYLAASDNKNAKLWAQKVIDRAEKYDLKTRKLDGQNLLKRISSHG</sequence>
<name>A0A0G1M482_9BACT</name>
<dbReference type="SUPFAM" id="SSF48452">
    <property type="entry name" value="TPR-like"/>
    <property type="match status" value="1"/>
</dbReference>
<comment type="caution">
    <text evidence="1">The sequence shown here is derived from an EMBL/GenBank/DDBJ whole genome shotgun (WGS) entry which is preliminary data.</text>
</comment>
<dbReference type="InterPro" id="IPR011990">
    <property type="entry name" value="TPR-like_helical_dom_sf"/>
</dbReference>
<organism evidence="1 2">
    <name type="scientific">Candidatus Amesbacteria bacterium GW2011_GWC2_45_19</name>
    <dbReference type="NCBI Taxonomy" id="1618366"/>
    <lineage>
        <taxon>Bacteria</taxon>
        <taxon>Candidatus Amesiibacteriota</taxon>
    </lineage>
</organism>
<accession>A0A0G1M482</accession>
<evidence type="ECO:0000313" key="2">
    <source>
        <dbReference type="Proteomes" id="UP000034264"/>
    </source>
</evidence>
<protein>
    <recommendedName>
        <fullName evidence="3">MalT-like TPR region domain-containing protein</fullName>
    </recommendedName>
</protein>
<reference evidence="1 2" key="1">
    <citation type="journal article" date="2015" name="Nature">
        <title>rRNA introns, odd ribosomes, and small enigmatic genomes across a large radiation of phyla.</title>
        <authorList>
            <person name="Brown C.T."/>
            <person name="Hug L.A."/>
            <person name="Thomas B.C."/>
            <person name="Sharon I."/>
            <person name="Castelle C.J."/>
            <person name="Singh A."/>
            <person name="Wilkins M.J."/>
            <person name="Williams K.H."/>
            <person name="Banfield J.F."/>
        </authorList>
    </citation>
    <scope>NUCLEOTIDE SEQUENCE [LARGE SCALE GENOMIC DNA]</scope>
</reference>
<evidence type="ECO:0008006" key="3">
    <source>
        <dbReference type="Google" id="ProtNLM"/>
    </source>
</evidence>
<dbReference type="AlphaFoldDB" id="A0A0G1M482"/>
<gene>
    <name evidence="1" type="ORF">UX05_C0004G0018</name>
</gene>